<sequence length="282" mass="31520">MYFTLACCIIVMAILNQVMAYPLKVNVNNTCECGHLVHVEDRIVGGSMTTPHLYPWMVAILNGGRLHCGGSAINNLYILTAGHCLKWANKDELVVVLGMHDRVQMEEGTEKFVKIDSLIIHESFTSDYLHDTDDIGLVKLKEPIVWDETIQPICLPKPVDCQRAKINLLSIRPPVPSVMILGVVTKPLDKRIEGTGQLVVEVLCKLPEVVLDTRTVPVPVQSSDYRGKLGMVTGWGRTAQNGNPARYLRRAGVKIVHEDRCKNTTIGDHIRETMSLRLRIQH</sequence>
<evidence type="ECO:0000256" key="6">
    <source>
        <dbReference type="SAM" id="SignalP"/>
    </source>
</evidence>
<dbReference type="PROSITE" id="PS50240">
    <property type="entry name" value="TRYPSIN_DOM"/>
    <property type="match status" value="1"/>
</dbReference>
<feature type="domain" description="Peptidase S1" evidence="7">
    <location>
        <begin position="43"/>
        <end position="282"/>
    </location>
</feature>
<dbReference type="Gene3D" id="2.40.10.10">
    <property type="entry name" value="Trypsin-like serine proteases"/>
    <property type="match status" value="2"/>
</dbReference>
<protein>
    <recommendedName>
        <fullName evidence="7">Peptidase S1 domain-containing protein</fullName>
    </recommendedName>
</protein>
<dbReference type="InterPro" id="IPR001314">
    <property type="entry name" value="Peptidase_S1A"/>
</dbReference>
<keyword evidence="5" id="KW-0720">Serine protease</keyword>
<keyword evidence="4" id="KW-0378">Hydrolase</keyword>
<accession>A0ABN7NTZ9</accession>
<keyword evidence="2" id="KW-0964">Secreted</keyword>
<comment type="caution">
    <text evidence="8">The sequence shown here is derived from an EMBL/GenBank/DDBJ whole genome shotgun (WGS) entry which is preliminary data.</text>
</comment>
<dbReference type="InterPro" id="IPR009003">
    <property type="entry name" value="Peptidase_S1_PA"/>
</dbReference>
<evidence type="ECO:0000256" key="4">
    <source>
        <dbReference type="ARBA" id="ARBA00022801"/>
    </source>
</evidence>
<dbReference type="EMBL" id="CAJPIN010009067">
    <property type="protein sequence ID" value="CAG2059264.1"/>
    <property type="molecule type" value="Genomic_DNA"/>
</dbReference>
<dbReference type="PROSITE" id="PS00134">
    <property type="entry name" value="TRYPSIN_HIS"/>
    <property type="match status" value="1"/>
</dbReference>
<dbReference type="SUPFAM" id="SSF50494">
    <property type="entry name" value="Trypsin-like serine proteases"/>
    <property type="match status" value="1"/>
</dbReference>
<evidence type="ECO:0000256" key="5">
    <source>
        <dbReference type="ARBA" id="ARBA00022825"/>
    </source>
</evidence>
<dbReference type="InterPro" id="IPR018114">
    <property type="entry name" value="TRYPSIN_HIS"/>
</dbReference>
<feature type="chain" id="PRO_5045198163" description="Peptidase S1 domain-containing protein" evidence="6">
    <location>
        <begin position="21"/>
        <end position="282"/>
    </location>
</feature>
<comment type="subcellular location">
    <subcellularLocation>
        <location evidence="1">Secreted</location>
    </subcellularLocation>
</comment>
<evidence type="ECO:0000256" key="2">
    <source>
        <dbReference type="ARBA" id="ARBA00022525"/>
    </source>
</evidence>
<gene>
    <name evidence="8" type="ORF">TPAB3V08_LOCUS6228</name>
</gene>
<dbReference type="CDD" id="cd00190">
    <property type="entry name" value="Tryp_SPc"/>
    <property type="match status" value="1"/>
</dbReference>
<dbReference type="PANTHER" id="PTHR24264">
    <property type="entry name" value="TRYPSIN-RELATED"/>
    <property type="match status" value="1"/>
</dbReference>
<dbReference type="InterPro" id="IPR043504">
    <property type="entry name" value="Peptidase_S1_PA_chymotrypsin"/>
</dbReference>
<evidence type="ECO:0000256" key="3">
    <source>
        <dbReference type="ARBA" id="ARBA00022670"/>
    </source>
</evidence>
<dbReference type="SMART" id="SM00020">
    <property type="entry name" value="Tryp_SPc"/>
    <property type="match status" value="1"/>
</dbReference>
<keyword evidence="3" id="KW-0645">Protease</keyword>
<name>A0ABN7NTZ9_TIMPD</name>
<keyword evidence="9" id="KW-1185">Reference proteome</keyword>
<organism evidence="8 9">
    <name type="scientific">Timema podura</name>
    <name type="common">Walking stick</name>
    <dbReference type="NCBI Taxonomy" id="61482"/>
    <lineage>
        <taxon>Eukaryota</taxon>
        <taxon>Metazoa</taxon>
        <taxon>Ecdysozoa</taxon>
        <taxon>Arthropoda</taxon>
        <taxon>Hexapoda</taxon>
        <taxon>Insecta</taxon>
        <taxon>Pterygota</taxon>
        <taxon>Neoptera</taxon>
        <taxon>Polyneoptera</taxon>
        <taxon>Phasmatodea</taxon>
        <taxon>Timematodea</taxon>
        <taxon>Timematoidea</taxon>
        <taxon>Timematidae</taxon>
        <taxon>Timema</taxon>
    </lineage>
</organism>
<feature type="signal peptide" evidence="6">
    <location>
        <begin position="1"/>
        <end position="20"/>
    </location>
</feature>
<dbReference type="Pfam" id="PF00089">
    <property type="entry name" value="Trypsin"/>
    <property type="match status" value="1"/>
</dbReference>
<evidence type="ECO:0000256" key="1">
    <source>
        <dbReference type="ARBA" id="ARBA00004613"/>
    </source>
</evidence>
<dbReference type="InterPro" id="IPR050127">
    <property type="entry name" value="Serine_Proteases_S1"/>
</dbReference>
<keyword evidence="6" id="KW-0732">Signal</keyword>
<evidence type="ECO:0000313" key="8">
    <source>
        <dbReference type="EMBL" id="CAG2059264.1"/>
    </source>
</evidence>
<reference evidence="8" key="1">
    <citation type="submission" date="2021-03" db="EMBL/GenBank/DDBJ databases">
        <authorList>
            <person name="Tran Van P."/>
        </authorList>
    </citation>
    <scope>NUCLEOTIDE SEQUENCE</scope>
</reference>
<proteinExistence type="predicted"/>
<evidence type="ECO:0000259" key="7">
    <source>
        <dbReference type="PROSITE" id="PS50240"/>
    </source>
</evidence>
<evidence type="ECO:0000313" key="9">
    <source>
        <dbReference type="Proteomes" id="UP001153148"/>
    </source>
</evidence>
<dbReference type="Proteomes" id="UP001153148">
    <property type="component" value="Unassembled WGS sequence"/>
</dbReference>
<dbReference type="PRINTS" id="PR00722">
    <property type="entry name" value="CHYMOTRYPSIN"/>
</dbReference>
<dbReference type="InterPro" id="IPR001254">
    <property type="entry name" value="Trypsin_dom"/>
</dbReference>
<dbReference type="PANTHER" id="PTHR24264:SF65">
    <property type="entry name" value="SRCR DOMAIN-CONTAINING PROTEIN"/>
    <property type="match status" value="1"/>
</dbReference>